<dbReference type="GeneID" id="70913589"/>
<keyword evidence="2" id="KW-1185">Reference proteome</keyword>
<reference evidence="1 2" key="1">
    <citation type="submission" date="2016-07" db="EMBL/GenBank/DDBJ databases">
        <title>Developing Vibrio natriegens as a novel, fast-growing host for biotechnology.</title>
        <authorList>
            <person name="Weinstock M.T."/>
            <person name="Hesek E.D."/>
            <person name="Wilson C.M."/>
            <person name="Gibson D.G."/>
        </authorList>
    </citation>
    <scope>NUCLEOTIDE SEQUENCE [LARGE SCALE GENOMIC DNA]</scope>
    <source>
        <strain evidence="1 2">ATCC 14048</strain>
    </source>
</reference>
<gene>
    <name evidence="1" type="ORF">BA890_01060</name>
</gene>
<organism evidence="1 2">
    <name type="scientific">Vibrio natriegens NBRC 15636 = ATCC 14048 = DSM 759</name>
    <dbReference type="NCBI Taxonomy" id="1219067"/>
    <lineage>
        <taxon>Bacteria</taxon>
        <taxon>Pseudomonadati</taxon>
        <taxon>Pseudomonadota</taxon>
        <taxon>Gammaproteobacteria</taxon>
        <taxon>Vibrionales</taxon>
        <taxon>Vibrionaceae</taxon>
        <taxon>Vibrio</taxon>
    </lineage>
</organism>
<accession>A0AAN0XZV7</accession>
<proteinExistence type="predicted"/>
<dbReference type="Proteomes" id="UP000092741">
    <property type="component" value="Chromosome 1"/>
</dbReference>
<evidence type="ECO:0000313" key="2">
    <source>
        <dbReference type="Proteomes" id="UP000092741"/>
    </source>
</evidence>
<protein>
    <submittedName>
        <fullName evidence="1">Uncharacterized protein</fullName>
    </submittedName>
</protein>
<name>A0AAN0XZV7_VIBNA</name>
<dbReference type="KEGG" id="vna:PN96_12270"/>
<dbReference type="RefSeq" id="WP_020335750.1">
    <property type="nucleotide sequence ID" value="NZ_ATFJ01000038.1"/>
</dbReference>
<dbReference type="AlphaFoldDB" id="A0AAN0XZV7"/>
<dbReference type="EMBL" id="CP016345">
    <property type="protein sequence ID" value="ANQ11428.1"/>
    <property type="molecule type" value="Genomic_DNA"/>
</dbReference>
<sequence length="143" mass="16028">MSFLTILRKIKNKLTSDGVHPSTHYEYHLDACFNHVVNGWAYKKASPQQPVHVAFKVGNRTFCEVMANDFRDDLITSNLPSKSCAFSVSPDLPQASLTPTLADLYLDDVKVNIEPIVFAMDYQQLLLALKDQELPNIASSTNK</sequence>
<evidence type="ECO:0000313" key="1">
    <source>
        <dbReference type="EMBL" id="ANQ11428.1"/>
    </source>
</evidence>